<name>A0A502GMJ6_9GAMM</name>
<dbReference type="EMBL" id="RCZD01000003">
    <property type="protein sequence ID" value="TPG63389.1"/>
    <property type="molecule type" value="Genomic_DNA"/>
</dbReference>
<comment type="caution">
    <text evidence="1">The sequence shown here is derived from an EMBL/GenBank/DDBJ whole genome shotgun (WGS) entry which is preliminary data.</text>
</comment>
<reference evidence="1 2" key="1">
    <citation type="journal article" date="2019" name="Environ. Microbiol.">
        <title>Species interactions and distinct microbial communities in high Arctic permafrost affected cryosols are associated with the CH4 and CO2 gas fluxes.</title>
        <authorList>
            <person name="Altshuler I."/>
            <person name="Hamel J."/>
            <person name="Turney S."/>
            <person name="Magnuson E."/>
            <person name="Levesque R."/>
            <person name="Greer C."/>
            <person name="Whyte L.G."/>
        </authorList>
    </citation>
    <scope>NUCLEOTIDE SEQUENCE [LARGE SCALE GENOMIC DNA]</scope>
    <source>
        <strain evidence="1 2">E4</strain>
    </source>
</reference>
<dbReference type="OrthoDB" id="6506469at2"/>
<evidence type="ECO:0000313" key="2">
    <source>
        <dbReference type="Proteomes" id="UP000317663"/>
    </source>
</evidence>
<gene>
    <name evidence="1" type="ORF">EAH77_07440</name>
</gene>
<keyword evidence="2" id="KW-1185">Reference proteome</keyword>
<evidence type="ECO:0000313" key="1">
    <source>
        <dbReference type="EMBL" id="TPG63389.1"/>
    </source>
</evidence>
<dbReference type="Proteomes" id="UP000317663">
    <property type="component" value="Unassembled WGS sequence"/>
</dbReference>
<protein>
    <submittedName>
        <fullName evidence="1">Uncharacterized protein</fullName>
    </submittedName>
</protein>
<proteinExistence type="predicted"/>
<dbReference type="AlphaFoldDB" id="A0A502GMJ6"/>
<sequence>MHSVGPLWFNERHLWSVPASNPSVPRLFCHLASGWSDVLGRFQGTCYSMNSGLASAGFKQKGHR</sequence>
<accession>A0A502GMJ6</accession>
<organism evidence="1 2">
    <name type="scientific">Ewingella americana</name>
    <dbReference type="NCBI Taxonomy" id="41202"/>
    <lineage>
        <taxon>Bacteria</taxon>
        <taxon>Pseudomonadati</taxon>
        <taxon>Pseudomonadota</taxon>
        <taxon>Gammaproteobacteria</taxon>
        <taxon>Enterobacterales</taxon>
        <taxon>Yersiniaceae</taxon>
        <taxon>Ewingella</taxon>
    </lineage>
</organism>